<reference evidence="3 4" key="1">
    <citation type="submission" date="2019-09" db="EMBL/GenBank/DDBJ databases">
        <title>Draft genome of the ectomycorrhizal ascomycete Sphaerosporella brunnea.</title>
        <authorList>
            <consortium name="DOE Joint Genome Institute"/>
            <person name="Benucci G.M."/>
            <person name="Marozzi G."/>
            <person name="Antonielli L."/>
            <person name="Sanchez S."/>
            <person name="Marco P."/>
            <person name="Wang X."/>
            <person name="Falini L.B."/>
            <person name="Barry K."/>
            <person name="Haridas S."/>
            <person name="Lipzen A."/>
            <person name="Labutti K."/>
            <person name="Grigoriev I.V."/>
            <person name="Murat C."/>
            <person name="Martin F."/>
            <person name="Albertini E."/>
            <person name="Donnini D."/>
            <person name="Bonito G."/>
        </authorList>
    </citation>
    <scope>NUCLEOTIDE SEQUENCE [LARGE SCALE GENOMIC DNA]</scope>
    <source>
        <strain evidence="3 4">Sb_GMNB300</strain>
    </source>
</reference>
<evidence type="ECO:0000313" key="4">
    <source>
        <dbReference type="Proteomes" id="UP000326924"/>
    </source>
</evidence>
<keyword evidence="4" id="KW-1185">Reference proteome</keyword>
<protein>
    <submittedName>
        <fullName evidence="3">Uncharacterized protein</fullName>
    </submittedName>
</protein>
<evidence type="ECO:0000313" key="3">
    <source>
        <dbReference type="EMBL" id="KAA8910078.1"/>
    </source>
</evidence>
<accession>A0A5J5F2D9</accession>
<comment type="caution">
    <text evidence="3">The sequence shown here is derived from an EMBL/GenBank/DDBJ whole genome shotgun (WGS) entry which is preliminary data.</text>
</comment>
<dbReference type="EMBL" id="VXIS01000050">
    <property type="protein sequence ID" value="KAA8910078.1"/>
    <property type="molecule type" value="Genomic_DNA"/>
</dbReference>
<dbReference type="AlphaFoldDB" id="A0A5J5F2D9"/>
<name>A0A5J5F2D9_9PEZI</name>
<gene>
    <name evidence="2" type="ORF">FN846DRAFT_939791</name>
    <name evidence="3" type="ORF">FN846DRAFT_939809</name>
</gene>
<sequence>MLSLHHTSPAEHGSLAKLSSVDSKTPDTPKRKAADAFGESTKSDLMQLGPGGLEVLLEAFVINLGEHPDARSEETIKLPYYLLSSSRTAPSTNVEGQRREEIAANCGIHACVNEKLLDELDKLLRQEAYGPPSGILGTFHWYNSYKLRGVFNPTIADLVDLSLFDDDVDLYSPCAGCRIRRILSDRVFLRTLLVSTYIRPSQLTPIVEGASKLFGSRILGLKDADVAAHINASKIEAKELGAEAKTNAKKLKAGEASIINLFLSTCGLTDTDDGEFE</sequence>
<feature type="region of interest" description="Disordered" evidence="1">
    <location>
        <begin position="1"/>
        <end position="38"/>
    </location>
</feature>
<dbReference type="InParanoid" id="A0A5J5F2D9"/>
<dbReference type="EMBL" id="VXIS01000050">
    <property type="protein sequence ID" value="KAA8910077.1"/>
    <property type="molecule type" value="Genomic_DNA"/>
</dbReference>
<proteinExistence type="predicted"/>
<organism evidence="3 4">
    <name type="scientific">Sphaerosporella brunnea</name>
    <dbReference type="NCBI Taxonomy" id="1250544"/>
    <lineage>
        <taxon>Eukaryota</taxon>
        <taxon>Fungi</taxon>
        <taxon>Dikarya</taxon>
        <taxon>Ascomycota</taxon>
        <taxon>Pezizomycotina</taxon>
        <taxon>Pezizomycetes</taxon>
        <taxon>Pezizales</taxon>
        <taxon>Pyronemataceae</taxon>
        <taxon>Sphaerosporella</taxon>
    </lineage>
</organism>
<evidence type="ECO:0000256" key="1">
    <source>
        <dbReference type="SAM" id="MobiDB-lite"/>
    </source>
</evidence>
<evidence type="ECO:0000313" key="2">
    <source>
        <dbReference type="EMBL" id="KAA8910077.1"/>
    </source>
</evidence>
<dbReference type="Proteomes" id="UP000326924">
    <property type="component" value="Unassembled WGS sequence"/>
</dbReference>
<feature type="compositionally biased region" description="Basic and acidic residues" evidence="1">
    <location>
        <begin position="24"/>
        <end position="34"/>
    </location>
</feature>